<keyword evidence="4" id="KW-0067">ATP-binding</keyword>
<feature type="domain" description="CobB/CobQ-like glutamine amidotransferase" evidence="8">
    <location>
        <begin position="241"/>
        <end position="424"/>
    </location>
</feature>
<dbReference type="CDD" id="cd05388">
    <property type="entry name" value="CobB_N"/>
    <property type="match status" value="1"/>
</dbReference>
<dbReference type="PROSITE" id="PS51274">
    <property type="entry name" value="GATASE_COBBQ"/>
    <property type="match status" value="1"/>
</dbReference>
<dbReference type="AlphaFoldDB" id="A0A1I0XYN1"/>
<evidence type="ECO:0000256" key="1">
    <source>
        <dbReference type="ARBA" id="ARBA00001946"/>
    </source>
</evidence>
<dbReference type="Gene3D" id="3.40.50.300">
    <property type="entry name" value="P-loop containing nucleotide triphosphate hydrolases"/>
    <property type="match status" value="1"/>
</dbReference>
<dbReference type="Pfam" id="PF01656">
    <property type="entry name" value="CbiA"/>
    <property type="match status" value="1"/>
</dbReference>
<keyword evidence="10" id="KW-1185">Reference proteome</keyword>
<evidence type="ECO:0000313" key="10">
    <source>
        <dbReference type="Proteomes" id="UP000198619"/>
    </source>
</evidence>
<dbReference type="NCBIfam" id="TIGR00379">
    <property type="entry name" value="cobB"/>
    <property type="match status" value="1"/>
</dbReference>
<name>A0A1I0XYN1_9CLOT</name>
<gene>
    <name evidence="9" type="ORF">SAMN04488528_101087</name>
</gene>
<dbReference type="SUPFAM" id="SSF52540">
    <property type="entry name" value="P-loop containing nucleoside triphosphate hydrolases"/>
    <property type="match status" value="1"/>
</dbReference>
<dbReference type="OrthoDB" id="9764035at2"/>
<dbReference type="SUPFAM" id="SSF52317">
    <property type="entry name" value="Class I glutamine amidotransferase-like"/>
    <property type="match status" value="1"/>
</dbReference>
<sequence>MKSLVIASNGSGGGKTTFTLGLMMALKKRGYDVQGYKVGPDYIDTAFHSEITGKTSRNLDLFLMGEEGVKSSYSRGKGDIGVIEGVMGLYDGKGIDTSYSTYHLSKTLDNMPIVLVITPKAQSVTLCAELNGLKNFRNANIVGVVLNGVSEKYYTLLKAAIEMNCDIRVLGYLEKNEDLKLESRHLGLVQSVEVDDLIGKIELCSNLIEKTVDLDSIIESLKEFKYCSDKFHLKSIGLKTAVAYDEAFRFYYKENIELLEELGEIQYFSPLNDEKIPVDIDFLYLGGGYPEVFKEKLQNNISMRNSIKNALENGLKCYAECGGLMYLTEEIDGFNMVGFLKGRSFMTKRLNRFGYAAVNMENYKQSEKVININCHEFHKSMVELCENKVYSVEKQGYNGDKINWTCGYYKNNTLAGYPHIHFFGNIDFIKALVGVKGE</sequence>
<dbReference type="Pfam" id="PF07685">
    <property type="entry name" value="GATase_3"/>
    <property type="match status" value="1"/>
</dbReference>
<keyword evidence="6" id="KW-0315">Glutamine amidotransferase</keyword>
<dbReference type="InterPro" id="IPR029062">
    <property type="entry name" value="Class_I_gatase-like"/>
</dbReference>
<comment type="cofactor">
    <cofactor evidence="1">
        <name>Mg(2+)</name>
        <dbReference type="ChEBI" id="CHEBI:18420"/>
    </cofactor>
</comment>
<evidence type="ECO:0000256" key="4">
    <source>
        <dbReference type="ARBA" id="ARBA00022840"/>
    </source>
</evidence>
<dbReference type="NCBIfam" id="NF002204">
    <property type="entry name" value="PRK01077.1"/>
    <property type="match status" value="1"/>
</dbReference>
<reference evidence="9 10" key="1">
    <citation type="submission" date="2016-10" db="EMBL/GenBank/DDBJ databases">
        <authorList>
            <person name="de Groot N.N."/>
        </authorList>
    </citation>
    <scope>NUCLEOTIDE SEQUENCE [LARGE SCALE GENOMIC DNA]</scope>
    <source>
        <strain evidence="9 10">DSM 12271</strain>
    </source>
</reference>
<dbReference type="InterPro" id="IPR027417">
    <property type="entry name" value="P-loop_NTPase"/>
</dbReference>
<dbReference type="EMBL" id="FOKI01000010">
    <property type="protein sequence ID" value="SFB06161.1"/>
    <property type="molecule type" value="Genomic_DNA"/>
</dbReference>
<evidence type="ECO:0000256" key="2">
    <source>
        <dbReference type="ARBA" id="ARBA00022598"/>
    </source>
</evidence>
<dbReference type="Gene3D" id="3.40.50.880">
    <property type="match status" value="1"/>
</dbReference>
<evidence type="ECO:0000259" key="8">
    <source>
        <dbReference type="Pfam" id="PF07685"/>
    </source>
</evidence>
<evidence type="ECO:0000259" key="7">
    <source>
        <dbReference type="Pfam" id="PF01656"/>
    </source>
</evidence>
<proteinExistence type="predicted"/>
<dbReference type="PANTHER" id="PTHR43873:SF1">
    <property type="entry name" value="COBYRINATE A,C-DIAMIDE SYNTHASE"/>
    <property type="match status" value="1"/>
</dbReference>
<keyword evidence="2" id="KW-0436">Ligase</keyword>
<dbReference type="PANTHER" id="PTHR43873">
    <property type="entry name" value="COBYRINATE A,C-DIAMIDE SYNTHASE"/>
    <property type="match status" value="1"/>
</dbReference>
<dbReference type="GO" id="GO:0005524">
    <property type="term" value="F:ATP binding"/>
    <property type="evidence" value="ECO:0007669"/>
    <property type="project" value="UniProtKB-KW"/>
</dbReference>
<dbReference type="InterPro" id="IPR004484">
    <property type="entry name" value="CbiA/CobB_synth"/>
</dbReference>
<dbReference type="STRING" id="84698.SAMN04488528_101087"/>
<organism evidence="9 10">
    <name type="scientific">Clostridium frigidicarnis</name>
    <dbReference type="NCBI Taxonomy" id="84698"/>
    <lineage>
        <taxon>Bacteria</taxon>
        <taxon>Bacillati</taxon>
        <taxon>Bacillota</taxon>
        <taxon>Clostridia</taxon>
        <taxon>Eubacteriales</taxon>
        <taxon>Clostridiaceae</taxon>
        <taxon>Clostridium</taxon>
    </lineage>
</organism>
<accession>A0A1I0XYN1</accession>
<dbReference type="InterPro" id="IPR002586">
    <property type="entry name" value="CobQ/CobB/MinD/ParA_Nub-bd_dom"/>
</dbReference>
<feature type="domain" description="CobQ/CobB/MinD/ParA nucleotide binding" evidence="7">
    <location>
        <begin position="4"/>
        <end position="186"/>
    </location>
</feature>
<evidence type="ECO:0000256" key="6">
    <source>
        <dbReference type="ARBA" id="ARBA00022962"/>
    </source>
</evidence>
<keyword evidence="3" id="KW-0547">Nucleotide-binding</keyword>
<evidence type="ECO:0000313" key="9">
    <source>
        <dbReference type="EMBL" id="SFB06161.1"/>
    </source>
</evidence>
<protein>
    <submittedName>
        <fullName evidence="9">Cobyrinic acid a,c-diamide synthase</fullName>
    </submittedName>
</protein>
<dbReference type="CDD" id="cd03130">
    <property type="entry name" value="GATase1_CobB"/>
    <property type="match status" value="1"/>
</dbReference>
<dbReference type="GO" id="GO:0042242">
    <property type="term" value="F:cobyrinic acid a,c-diamide synthase activity"/>
    <property type="evidence" value="ECO:0007669"/>
    <property type="project" value="InterPro"/>
</dbReference>
<dbReference type="RefSeq" id="WP_090040503.1">
    <property type="nucleotide sequence ID" value="NZ_FOKI01000010.1"/>
</dbReference>
<dbReference type="Proteomes" id="UP000198619">
    <property type="component" value="Unassembled WGS sequence"/>
</dbReference>
<keyword evidence="5" id="KW-0460">Magnesium</keyword>
<evidence type="ECO:0000256" key="5">
    <source>
        <dbReference type="ARBA" id="ARBA00022842"/>
    </source>
</evidence>
<evidence type="ECO:0000256" key="3">
    <source>
        <dbReference type="ARBA" id="ARBA00022741"/>
    </source>
</evidence>
<dbReference type="InterPro" id="IPR011698">
    <property type="entry name" value="GATase_3"/>
</dbReference>